<feature type="transmembrane region" description="Helical" evidence="3">
    <location>
        <begin position="50"/>
        <end position="68"/>
    </location>
</feature>
<evidence type="ECO:0000313" key="5">
    <source>
        <dbReference type="Proteomes" id="UP001501072"/>
    </source>
</evidence>
<feature type="coiled-coil region" evidence="1">
    <location>
        <begin position="203"/>
        <end position="263"/>
    </location>
</feature>
<reference evidence="4 5" key="1">
    <citation type="journal article" date="2019" name="Int. J. Syst. Evol. Microbiol.">
        <title>The Global Catalogue of Microorganisms (GCM) 10K type strain sequencing project: providing services to taxonomists for standard genome sequencing and annotation.</title>
        <authorList>
            <consortium name="The Broad Institute Genomics Platform"/>
            <consortium name="The Broad Institute Genome Sequencing Center for Infectious Disease"/>
            <person name="Wu L."/>
            <person name="Ma J."/>
        </authorList>
    </citation>
    <scope>NUCLEOTIDE SEQUENCE [LARGE SCALE GENOMIC DNA]</scope>
    <source>
        <strain evidence="4 5">JCM 11269</strain>
    </source>
</reference>
<dbReference type="Proteomes" id="UP001501072">
    <property type="component" value="Unassembled WGS sequence"/>
</dbReference>
<sequence>MVLYGAAGLLWLSLSGMTIGSSAAVALPRTDPVAVAAAPRQDETSAVSLALPLVVAVAASLVAMYGYIRRLRRSKTRTTPGGSRTSPSPAPFDDLDERSRDLLVRADDWVRTSREELPFAEARFGTAAVEPFAQALRAAEAELAVAFRMRRRHDQGVPEDPEARRQALAGVIGRCEEAGRLLDMAADGFDELRDLEGDVREALEAAEARFRELTGRARTAEATLAGLARRYAPSATEHVTGYAEQAKDRLMFATTRLNRAHQEADRGKGGQAAGHLRAAEGAVAQATVFLDGVERLAAELDEAAAMVPAALSGAEAERAGAAERLTDVPAGEAQARILHADTVLASVRQETTSGRPYDPLDVLRRIVEATAPLATGRTGVLSAAALLTARSATAAAADFVTTHRGAVGASARILLAEAERLLATRSPADVPHADALAREARDQAEQDVRAHGNPYAEADTRAPGAAGAALGGILLLDSSPTATPPSFGGPRTRNRLTIPLD</sequence>
<name>A0ABN1T673_9ACTN</name>
<feature type="compositionally biased region" description="Polar residues" evidence="2">
    <location>
        <begin position="77"/>
        <end position="87"/>
    </location>
</feature>
<keyword evidence="1" id="KW-0175">Coiled coil</keyword>
<feature type="region of interest" description="Disordered" evidence="2">
    <location>
        <begin position="480"/>
        <end position="501"/>
    </location>
</feature>
<comment type="caution">
    <text evidence="4">The sequence shown here is derived from an EMBL/GenBank/DDBJ whole genome shotgun (WGS) entry which is preliminary data.</text>
</comment>
<keyword evidence="5" id="KW-1185">Reference proteome</keyword>
<proteinExistence type="predicted"/>
<keyword evidence="3" id="KW-0472">Membrane</keyword>
<evidence type="ECO:0000313" key="4">
    <source>
        <dbReference type="EMBL" id="GAA1016494.1"/>
    </source>
</evidence>
<keyword evidence="3" id="KW-0812">Transmembrane</keyword>
<dbReference type="EMBL" id="BAAAHU010000082">
    <property type="protein sequence ID" value="GAA1016494.1"/>
    <property type="molecule type" value="Genomic_DNA"/>
</dbReference>
<evidence type="ECO:0008006" key="6">
    <source>
        <dbReference type="Google" id="ProtNLM"/>
    </source>
</evidence>
<evidence type="ECO:0000256" key="3">
    <source>
        <dbReference type="SAM" id="Phobius"/>
    </source>
</evidence>
<feature type="region of interest" description="Disordered" evidence="2">
    <location>
        <begin position="75"/>
        <end position="96"/>
    </location>
</feature>
<keyword evidence="3" id="KW-1133">Transmembrane helix</keyword>
<evidence type="ECO:0000256" key="2">
    <source>
        <dbReference type="SAM" id="MobiDB-lite"/>
    </source>
</evidence>
<organism evidence="4 5">
    <name type="scientific">Streptomyces thermogriseus</name>
    <dbReference type="NCBI Taxonomy" id="75292"/>
    <lineage>
        <taxon>Bacteria</taxon>
        <taxon>Bacillati</taxon>
        <taxon>Actinomycetota</taxon>
        <taxon>Actinomycetes</taxon>
        <taxon>Kitasatosporales</taxon>
        <taxon>Streptomycetaceae</taxon>
        <taxon>Streptomyces</taxon>
    </lineage>
</organism>
<accession>A0ABN1T673</accession>
<gene>
    <name evidence="4" type="ORF">GCM10009564_51980</name>
</gene>
<protein>
    <recommendedName>
        <fullName evidence="6">TPM domain-containing protein</fullName>
    </recommendedName>
</protein>
<evidence type="ECO:0000256" key="1">
    <source>
        <dbReference type="SAM" id="Coils"/>
    </source>
</evidence>